<protein>
    <submittedName>
        <fullName evidence="2">Uncharacterized protein</fullName>
    </submittedName>
</protein>
<dbReference type="AlphaFoldDB" id="G0NDB9"/>
<feature type="compositionally biased region" description="Basic and acidic residues" evidence="1">
    <location>
        <begin position="65"/>
        <end position="91"/>
    </location>
</feature>
<dbReference type="HOGENOM" id="CLU_1788546_0_0_1"/>
<keyword evidence="3" id="KW-1185">Reference proteome</keyword>
<sequence>MSEDKKAASSSVKASVGFDSPLNCLQFHDEDNVHTNKSKAPIDPRNVSGDEDREDEEAFGKSVYFRKDKARTLRHNEHEKKHEKNTAEKKKQCTGVMEENEEESFKQLMEKMKIGAPAREELAEAMKLKEPAGCKLNCKHPCCDK</sequence>
<accession>G0NDB9</accession>
<evidence type="ECO:0000313" key="2">
    <source>
        <dbReference type="EMBL" id="EGT58305.1"/>
    </source>
</evidence>
<dbReference type="EMBL" id="GL379867">
    <property type="protein sequence ID" value="EGT58305.1"/>
    <property type="molecule type" value="Genomic_DNA"/>
</dbReference>
<evidence type="ECO:0000313" key="3">
    <source>
        <dbReference type="Proteomes" id="UP000008068"/>
    </source>
</evidence>
<organism evidence="3">
    <name type="scientific">Caenorhabditis brenneri</name>
    <name type="common">Nematode worm</name>
    <dbReference type="NCBI Taxonomy" id="135651"/>
    <lineage>
        <taxon>Eukaryota</taxon>
        <taxon>Metazoa</taxon>
        <taxon>Ecdysozoa</taxon>
        <taxon>Nematoda</taxon>
        <taxon>Chromadorea</taxon>
        <taxon>Rhabditida</taxon>
        <taxon>Rhabditina</taxon>
        <taxon>Rhabditomorpha</taxon>
        <taxon>Rhabditoidea</taxon>
        <taxon>Rhabditidae</taxon>
        <taxon>Peloderinae</taxon>
        <taxon>Caenorhabditis</taxon>
    </lineage>
</organism>
<proteinExistence type="predicted"/>
<name>G0NDB9_CAEBE</name>
<reference evidence="3" key="1">
    <citation type="submission" date="2011-07" db="EMBL/GenBank/DDBJ databases">
        <authorList>
            <consortium name="Caenorhabditis brenneri Sequencing and Analysis Consortium"/>
            <person name="Wilson R.K."/>
        </authorList>
    </citation>
    <scope>NUCLEOTIDE SEQUENCE [LARGE SCALE GENOMIC DNA]</scope>
    <source>
        <strain evidence="3">PB2801</strain>
    </source>
</reference>
<evidence type="ECO:0000256" key="1">
    <source>
        <dbReference type="SAM" id="MobiDB-lite"/>
    </source>
</evidence>
<gene>
    <name evidence="2" type="ORF">CAEBREN_08905</name>
</gene>
<dbReference type="Proteomes" id="UP000008068">
    <property type="component" value="Unassembled WGS sequence"/>
</dbReference>
<dbReference type="InParanoid" id="G0NDB9"/>
<feature type="region of interest" description="Disordered" evidence="1">
    <location>
        <begin position="1"/>
        <end position="102"/>
    </location>
</feature>